<evidence type="ECO:0000256" key="1">
    <source>
        <dbReference type="SAM" id="MobiDB-lite"/>
    </source>
</evidence>
<evidence type="ECO:0000313" key="2">
    <source>
        <dbReference type="EMBL" id="CAK9006041.1"/>
    </source>
</evidence>
<dbReference type="EMBL" id="CAXAMM010005113">
    <property type="protein sequence ID" value="CAK9006041.1"/>
    <property type="molecule type" value="Genomic_DNA"/>
</dbReference>
<proteinExistence type="predicted"/>
<feature type="compositionally biased region" description="Basic and acidic residues" evidence="1">
    <location>
        <begin position="170"/>
        <end position="179"/>
    </location>
</feature>
<feature type="region of interest" description="Disordered" evidence="1">
    <location>
        <begin position="468"/>
        <end position="496"/>
    </location>
</feature>
<feature type="region of interest" description="Disordered" evidence="1">
    <location>
        <begin position="1"/>
        <end position="192"/>
    </location>
</feature>
<feature type="compositionally biased region" description="Acidic residues" evidence="1">
    <location>
        <begin position="8"/>
        <end position="25"/>
    </location>
</feature>
<dbReference type="Proteomes" id="UP001642464">
    <property type="component" value="Unassembled WGS sequence"/>
</dbReference>
<sequence>MGRRKEETEEEEESEYVYEYEEETVSDSAESDRAKKDRKNKKDDKKKDKKDKKDKETKERRKDRADERSRSRDRDRGSKGRDRSRGSRGRSRRRRSRSRTRDEDRVPSPTYSTEDATPRGEFRQITVATAKPKIRPRPMQDLWRRLQHLGQSKPKKGSGKGRHGARRKELRQEMKESQRKRQKRAHGKEVEETRQRLRLKLLERQLSRGPGASPGELRRQLLVEAAQLQSKNGRPKVALQWLQEALDLQPDDTEFHVRTSLLCLYMDRAMAEEAASLLKGPLFTSIHDASASAESGDGGSAAETTARKAHEAKTAGCYSIALLSYISVHVLMEHKKPKAQKEAAQRLLERLRKAHAQNPFIAEFLAFAPAFEPTFPFGCELPEYEATAEEALLLEALSYCCQWGVRGQAPVWLDTDDNVRRFLRETLFEGDEDAAPLAPLPEPQPQEAQVLQRWRRAREEAMQLWAAEMSQDAGLTGAEEALEEELDFTDDDVLND</sequence>
<keyword evidence="3" id="KW-1185">Reference proteome</keyword>
<comment type="caution">
    <text evidence="2">The sequence shown here is derived from an EMBL/GenBank/DDBJ whole genome shotgun (WGS) entry which is preliminary data.</text>
</comment>
<accession>A0ABP0IVB3</accession>
<name>A0ABP0IVB3_9DINO</name>
<evidence type="ECO:0000313" key="3">
    <source>
        <dbReference type="Proteomes" id="UP001642464"/>
    </source>
</evidence>
<organism evidence="2 3">
    <name type="scientific">Durusdinium trenchii</name>
    <dbReference type="NCBI Taxonomy" id="1381693"/>
    <lineage>
        <taxon>Eukaryota</taxon>
        <taxon>Sar</taxon>
        <taxon>Alveolata</taxon>
        <taxon>Dinophyceae</taxon>
        <taxon>Suessiales</taxon>
        <taxon>Symbiodiniaceae</taxon>
        <taxon>Durusdinium</taxon>
    </lineage>
</organism>
<feature type="compositionally biased region" description="Acidic residues" evidence="1">
    <location>
        <begin position="480"/>
        <end position="496"/>
    </location>
</feature>
<feature type="compositionally biased region" description="Basic residues" evidence="1">
    <location>
        <begin position="86"/>
        <end position="98"/>
    </location>
</feature>
<protein>
    <submittedName>
        <fullName evidence="2">TPR_REGION domain-containing protein</fullName>
    </submittedName>
</protein>
<gene>
    <name evidence="2" type="ORF">SCF082_LOCUS8853</name>
</gene>
<feature type="compositionally biased region" description="Basic residues" evidence="1">
    <location>
        <begin position="153"/>
        <end position="169"/>
    </location>
</feature>
<feature type="compositionally biased region" description="Basic and acidic residues" evidence="1">
    <location>
        <begin position="30"/>
        <end position="85"/>
    </location>
</feature>
<reference evidence="2 3" key="1">
    <citation type="submission" date="2024-02" db="EMBL/GenBank/DDBJ databases">
        <authorList>
            <person name="Chen Y."/>
            <person name="Shah S."/>
            <person name="Dougan E. K."/>
            <person name="Thang M."/>
            <person name="Chan C."/>
        </authorList>
    </citation>
    <scope>NUCLEOTIDE SEQUENCE [LARGE SCALE GENOMIC DNA]</scope>
</reference>